<keyword evidence="2" id="KW-0456">Lyase</keyword>
<evidence type="ECO:0000256" key="2">
    <source>
        <dbReference type="ARBA" id="ARBA00023239"/>
    </source>
</evidence>
<dbReference type="InterPro" id="IPR001303">
    <property type="entry name" value="Aldolase_II/adducin_N"/>
</dbReference>
<reference evidence="4 5" key="1">
    <citation type="journal article" date="2019" name="Int. J. Syst. Evol. Microbiol.">
        <title>The Global Catalogue of Microorganisms (GCM) 10K type strain sequencing project: providing services to taxonomists for standard genome sequencing and annotation.</title>
        <authorList>
            <consortium name="The Broad Institute Genomics Platform"/>
            <consortium name="The Broad Institute Genome Sequencing Center for Infectious Disease"/>
            <person name="Wu L."/>
            <person name="Ma J."/>
        </authorList>
    </citation>
    <scope>NUCLEOTIDE SEQUENCE [LARGE SCALE GENOMIC DNA]</scope>
    <source>
        <strain evidence="4 5">JCM 3325</strain>
    </source>
</reference>
<dbReference type="SUPFAM" id="SSF53639">
    <property type="entry name" value="AraD/HMP-PK domain-like"/>
    <property type="match status" value="1"/>
</dbReference>
<keyword evidence="5" id="KW-1185">Reference proteome</keyword>
<protein>
    <recommendedName>
        <fullName evidence="3">Class II aldolase/adducin N-terminal domain-containing protein</fullName>
    </recommendedName>
</protein>
<comment type="caution">
    <text evidence="4">The sequence shown here is derived from an EMBL/GenBank/DDBJ whole genome shotgun (WGS) entry which is preliminary data.</text>
</comment>
<evidence type="ECO:0000259" key="3">
    <source>
        <dbReference type="SMART" id="SM01007"/>
    </source>
</evidence>
<sequence length="250" mass="26453">MTEDPLEDLIALTRDLGRPDRDLVVLAEGNTSIRTGRGRMLVKASGSRMARAAAADFVEVDTAGLLGLLDQDEAADDLPEAMLAARTAGEGRPSIEALLHALCIEHAGASVVGHTHPVAANALLCSDRAHLLVEGALFPDQVVVLGRHALLVPYADPGLDIAREVDRGLRGHLERHGTPPRLIYLANHGIFALGSSTAEVDAITEMAVKLARVMSGVLAAGEPAYLPPESVAALDGRPDETRRRARLATR</sequence>
<dbReference type="SMART" id="SM01007">
    <property type="entry name" value="Aldolase_II"/>
    <property type="match status" value="1"/>
</dbReference>
<evidence type="ECO:0000256" key="1">
    <source>
        <dbReference type="ARBA" id="ARBA00022723"/>
    </source>
</evidence>
<dbReference type="Gene3D" id="3.40.225.10">
    <property type="entry name" value="Class II aldolase/adducin N-terminal domain"/>
    <property type="match status" value="1"/>
</dbReference>
<proteinExistence type="predicted"/>
<dbReference type="PANTHER" id="PTHR22789">
    <property type="entry name" value="FUCULOSE PHOSPHATE ALDOLASE"/>
    <property type="match status" value="1"/>
</dbReference>
<dbReference type="InterPro" id="IPR036409">
    <property type="entry name" value="Aldolase_II/adducin_N_sf"/>
</dbReference>
<name>A0ABN3KH83_9ACTN</name>
<dbReference type="InterPro" id="IPR050197">
    <property type="entry name" value="Aldolase_class_II_sugar_metab"/>
</dbReference>
<dbReference type="EMBL" id="BAAARW010000050">
    <property type="protein sequence ID" value="GAA2459308.1"/>
    <property type="molecule type" value="Genomic_DNA"/>
</dbReference>
<dbReference type="Pfam" id="PF00596">
    <property type="entry name" value="Aldolase_II"/>
    <property type="match status" value="1"/>
</dbReference>
<gene>
    <name evidence="4" type="ORF">GCM10010191_94400</name>
</gene>
<accession>A0ABN3KH83</accession>
<dbReference type="Proteomes" id="UP001501231">
    <property type="component" value="Unassembled WGS sequence"/>
</dbReference>
<evidence type="ECO:0000313" key="4">
    <source>
        <dbReference type="EMBL" id="GAA2459308.1"/>
    </source>
</evidence>
<keyword evidence="1" id="KW-0479">Metal-binding</keyword>
<evidence type="ECO:0000313" key="5">
    <source>
        <dbReference type="Proteomes" id="UP001501231"/>
    </source>
</evidence>
<organism evidence="4 5">
    <name type="scientific">Actinomadura vinacea</name>
    <dbReference type="NCBI Taxonomy" id="115336"/>
    <lineage>
        <taxon>Bacteria</taxon>
        <taxon>Bacillati</taxon>
        <taxon>Actinomycetota</taxon>
        <taxon>Actinomycetes</taxon>
        <taxon>Streptosporangiales</taxon>
        <taxon>Thermomonosporaceae</taxon>
        <taxon>Actinomadura</taxon>
    </lineage>
</organism>
<dbReference type="PANTHER" id="PTHR22789:SF0">
    <property type="entry name" value="3-OXO-TETRONATE 4-PHOSPHATE DECARBOXYLASE-RELATED"/>
    <property type="match status" value="1"/>
</dbReference>
<feature type="domain" description="Class II aldolase/adducin N-terminal" evidence="3">
    <location>
        <begin position="7"/>
        <end position="215"/>
    </location>
</feature>
<dbReference type="RefSeq" id="WP_344598615.1">
    <property type="nucleotide sequence ID" value="NZ_BAAARW010000050.1"/>
</dbReference>